<dbReference type="EMBL" id="LCYG01000023">
    <property type="protein sequence ID" value="KLK93087.1"/>
    <property type="molecule type" value="Genomic_DNA"/>
</dbReference>
<dbReference type="PATRIC" id="fig|1225564.3.peg.2870"/>
<evidence type="ECO:0000313" key="1">
    <source>
        <dbReference type="EMBL" id="KLK93087.1"/>
    </source>
</evidence>
<proteinExistence type="predicted"/>
<dbReference type="RefSeq" id="WP_047189062.1">
    <property type="nucleotide sequence ID" value="NZ_LCYG01000023.1"/>
</dbReference>
<dbReference type="AlphaFoldDB" id="A0A0H1RKE1"/>
<dbReference type="STRING" id="1225564.AA309_11000"/>
<comment type="caution">
    <text evidence="1">The sequence shown here is derived from an EMBL/GenBank/DDBJ whole genome shotgun (WGS) entry which is preliminary data.</text>
</comment>
<reference evidence="1 2" key="1">
    <citation type="submission" date="2015-05" db="EMBL/GenBank/DDBJ databases">
        <title>Draft genome sequence of Microvirga vignae strain BR3299, a novel nitrogen fixing bacteria isolated from Brazil semi-aired region.</title>
        <authorList>
            <person name="Zilli J.E."/>
            <person name="Passos S.R."/>
            <person name="Leite J."/>
            <person name="Baldani J.I."/>
            <person name="Xavier G.R."/>
            <person name="Rumjaneck N.G."/>
            <person name="Simoes-Araujo J.L."/>
        </authorList>
    </citation>
    <scope>NUCLEOTIDE SEQUENCE [LARGE SCALE GENOMIC DNA]</scope>
    <source>
        <strain evidence="1 2">BR3299</strain>
    </source>
</reference>
<dbReference type="Proteomes" id="UP000035489">
    <property type="component" value="Unassembled WGS sequence"/>
</dbReference>
<evidence type="ECO:0000313" key="2">
    <source>
        <dbReference type="Proteomes" id="UP000035489"/>
    </source>
</evidence>
<organism evidence="1 2">
    <name type="scientific">Microvirga vignae</name>
    <dbReference type="NCBI Taxonomy" id="1225564"/>
    <lineage>
        <taxon>Bacteria</taxon>
        <taxon>Pseudomonadati</taxon>
        <taxon>Pseudomonadota</taxon>
        <taxon>Alphaproteobacteria</taxon>
        <taxon>Hyphomicrobiales</taxon>
        <taxon>Methylobacteriaceae</taxon>
        <taxon>Microvirga</taxon>
    </lineage>
</organism>
<dbReference type="OrthoDB" id="8019722at2"/>
<protein>
    <submittedName>
        <fullName evidence="1">Uncharacterized protein</fullName>
    </submittedName>
</protein>
<keyword evidence="2" id="KW-1185">Reference proteome</keyword>
<gene>
    <name evidence="1" type="ORF">AA309_11000</name>
</gene>
<name>A0A0H1RKE1_9HYPH</name>
<accession>A0A0H1RKE1</accession>
<sequence length="81" mass="8815">MSLSEIACEILDLFRETHRRPGARITIATLDHRFGTDPAVAVAIAELRDAGFLITPDAETVELTTKGFDATQGGSYHPEDD</sequence>